<evidence type="ECO:0000259" key="1">
    <source>
        <dbReference type="PROSITE" id="PS50181"/>
    </source>
</evidence>
<organism evidence="2 3">
    <name type="scientific">Trifolium medium</name>
    <dbReference type="NCBI Taxonomy" id="97028"/>
    <lineage>
        <taxon>Eukaryota</taxon>
        <taxon>Viridiplantae</taxon>
        <taxon>Streptophyta</taxon>
        <taxon>Embryophyta</taxon>
        <taxon>Tracheophyta</taxon>
        <taxon>Spermatophyta</taxon>
        <taxon>Magnoliopsida</taxon>
        <taxon>eudicotyledons</taxon>
        <taxon>Gunneridae</taxon>
        <taxon>Pentapetalae</taxon>
        <taxon>rosids</taxon>
        <taxon>fabids</taxon>
        <taxon>Fabales</taxon>
        <taxon>Fabaceae</taxon>
        <taxon>Papilionoideae</taxon>
        <taxon>50 kb inversion clade</taxon>
        <taxon>NPAAA clade</taxon>
        <taxon>Hologalegina</taxon>
        <taxon>IRL clade</taxon>
        <taxon>Trifolieae</taxon>
        <taxon>Trifolium</taxon>
    </lineage>
</organism>
<comment type="caution">
    <text evidence="2">The sequence shown here is derived from an EMBL/GenBank/DDBJ whole genome shotgun (WGS) entry which is preliminary data.</text>
</comment>
<proteinExistence type="predicted"/>
<dbReference type="EMBL" id="LXQA010007950">
    <property type="protein sequence ID" value="MCH85128.1"/>
    <property type="molecule type" value="Genomic_DNA"/>
</dbReference>
<dbReference type="InterPro" id="IPR036047">
    <property type="entry name" value="F-box-like_dom_sf"/>
</dbReference>
<gene>
    <name evidence="2" type="ORF">A2U01_0005970</name>
</gene>
<dbReference type="PANTHER" id="PTHR31672">
    <property type="entry name" value="BNACNNG10540D PROTEIN"/>
    <property type="match status" value="1"/>
</dbReference>
<reference evidence="2 3" key="1">
    <citation type="journal article" date="2018" name="Front. Plant Sci.">
        <title>Red Clover (Trifolium pratense) and Zigzag Clover (T. medium) - A Picture of Genomic Similarities and Differences.</title>
        <authorList>
            <person name="Dluhosova J."/>
            <person name="Istvanek J."/>
            <person name="Nedelnik J."/>
            <person name="Repkova J."/>
        </authorList>
    </citation>
    <scope>NUCLEOTIDE SEQUENCE [LARGE SCALE GENOMIC DNA]</scope>
    <source>
        <strain evidence="3">cv. 10/8</strain>
        <tissue evidence="2">Leaf</tissue>
    </source>
</reference>
<dbReference type="Proteomes" id="UP000265520">
    <property type="component" value="Unassembled WGS sequence"/>
</dbReference>
<dbReference type="PANTHER" id="PTHR31672:SF13">
    <property type="entry name" value="F-BOX PROTEIN CPR30-LIKE"/>
    <property type="match status" value="1"/>
</dbReference>
<dbReference type="CDD" id="cd22157">
    <property type="entry name" value="F-box_AtFBW1-like"/>
    <property type="match status" value="1"/>
</dbReference>
<dbReference type="AlphaFoldDB" id="A0A392MED1"/>
<dbReference type="Pfam" id="PF00646">
    <property type="entry name" value="F-box"/>
    <property type="match status" value="1"/>
</dbReference>
<dbReference type="Gene3D" id="1.20.1280.50">
    <property type="match status" value="1"/>
</dbReference>
<evidence type="ECO:0000313" key="3">
    <source>
        <dbReference type="Proteomes" id="UP000265520"/>
    </source>
</evidence>
<accession>A0A392MED1</accession>
<dbReference type="Pfam" id="PF07734">
    <property type="entry name" value="FBA_1"/>
    <property type="match status" value="1"/>
</dbReference>
<dbReference type="NCBIfam" id="TIGR01640">
    <property type="entry name" value="F_box_assoc_1"/>
    <property type="match status" value="1"/>
</dbReference>
<keyword evidence="3" id="KW-1185">Reference proteome</keyword>
<dbReference type="InterPro" id="IPR006527">
    <property type="entry name" value="F-box-assoc_dom_typ1"/>
</dbReference>
<dbReference type="InterPro" id="IPR017451">
    <property type="entry name" value="F-box-assoc_interact_dom"/>
</dbReference>
<name>A0A392MED1_9FABA</name>
<dbReference type="PROSITE" id="PS50181">
    <property type="entry name" value="FBOX"/>
    <property type="match status" value="1"/>
</dbReference>
<dbReference type="InterPro" id="IPR001810">
    <property type="entry name" value="F-box_dom"/>
</dbReference>
<dbReference type="SMART" id="SM00256">
    <property type="entry name" value="FBOX"/>
    <property type="match status" value="1"/>
</dbReference>
<evidence type="ECO:0000313" key="2">
    <source>
        <dbReference type="EMBL" id="MCH85128.1"/>
    </source>
</evidence>
<feature type="domain" description="F-box" evidence="1">
    <location>
        <begin position="19"/>
        <end position="65"/>
    </location>
</feature>
<dbReference type="InterPro" id="IPR050796">
    <property type="entry name" value="SCF_F-box_component"/>
</dbReference>
<protein>
    <submittedName>
        <fullName evidence="2">F-box/kelch-repeat protein</fullName>
    </submittedName>
</protein>
<sequence length="367" mass="42234">MVSDKTKRRRLIGTLTSSSPSLPTLPFDLIPEILCRLPVKFLLQFRCICKLWKSLISDSKFTNKHLTLSTTRTLHCISYSHNVNVLLNSYSLDSTFTSITQTQFPSPDTNVSFVGSCNGILCLVIHGVDLVLLKLWNPSIRKFKELHLPPISDPQKFPFMYGFRYDPISDNYKVVVVFCDDVSSESEVKVHTLGTDSWKSVPEFPFLTVSVSAQPSGQYVSGTINWSVYTGIKRFIVSFDLVNECYQEVLLPGDFDKVDEHKLRLTVFRDCLCMIYGEDVWVMKEYGNKESWTKLFNISYMRHPRAPSYGDIKAICVFEDEQVLLYREDERWRHISYNYKNDTSKFIAFENESNLGVCVESLISPCF</sequence>
<dbReference type="SUPFAM" id="SSF81383">
    <property type="entry name" value="F-box domain"/>
    <property type="match status" value="1"/>
</dbReference>